<organism evidence="3 4">
    <name type="scientific">Streptomyces poriferorum</name>
    <dbReference type="NCBI Taxonomy" id="2798799"/>
    <lineage>
        <taxon>Bacteria</taxon>
        <taxon>Bacillati</taxon>
        <taxon>Actinomycetota</taxon>
        <taxon>Actinomycetes</taxon>
        <taxon>Kitasatosporales</taxon>
        <taxon>Streptomycetaceae</taxon>
        <taxon>Streptomyces</taxon>
    </lineage>
</organism>
<accession>A0ABY9INJ7</accession>
<evidence type="ECO:0000259" key="2">
    <source>
        <dbReference type="Pfam" id="PF14219"/>
    </source>
</evidence>
<gene>
    <name evidence="3" type="ORF">P8A19_15895</name>
</gene>
<dbReference type="EMBL" id="CP120988">
    <property type="protein sequence ID" value="WLQ56841.1"/>
    <property type="molecule type" value="Genomic_DNA"/>
</dbReference>
<sequence length="225" mass="24048">MASPAGPAPLDSLRSPVGTGKAACVLLGAVAAADVVSIAAGINARQVFAEGTADDFLRYDEAAMDRADMLYRFSGTPQVMTFLAAAVVFLIWFRRVRLNAEVFDAHAQPMRPGWAIGAWFVPVANFFLPYRVASGIWTASTPAGRPVASRVLLNAWWAGLVGSRLFVVWAERRYAAAEEVDEVLDAFGLVVAGDVLDVVAAVLAILFVRRLTAMQGERAAPRAAP</sequence>
<dbReference type="Pfam" id="PF14219">
    <property type="entry name" value="DUF4328"/>
    <property type="match status" value="1"/>
</dbReference>
<evidence type="ECO:0000313" key="3">
    <source>
        <dbReference type="EMBL" id="WLQ56841.1"/>
    </source>
</evidence>
<reference evidence="3 4" key="1">
    <citation type="submission" date="2023-03" db="EMBL/GenBank/DDBJ databases">
        <title>Isolation and description of six Streptomyces strains from soil environments, able to metabolize different microbial glucans.</title>
        <authorList>
            <person name="Widen T."/>
            <person name="Larsbrink J."/>
        </authorList>
    </citation>
    <scope>NUCLEOTIDE SEQUENCE [LARGE SCALE GENOMIC DNA]</scope>
    <source>
        <strain evidence="3 4">Alt2</strain>
    </source>
</reference>
<evidence type="ECO:0000313" key="4">
    <source>
        <dbReference type="Proteomes" id="UP001235744"/>
    </source>
</evidence>
<evidence type="ECO:0000256" key="1">
    <source>
        <dbReference type="SAM" id="Phobius"/>
    </source>
</evidence>
<keyword evidence="1" id="KW-1133">Transmembrane helix</keyword>
<feature type="domain" description="DUF4328" evidence="2">
    <location>
        <begin position="60"/>
        <end position="213"/>
    </location>
</feature>
<feature type="transmembrane region" description="Helical" evidence="1">
    <location>
        <begin position="186"/>
        <end position="208"/>
    </location>
</feature>
<name>A0ABY9INJ7_9ACTN</name>
<keyword evidence="4" id="KW-1185">Reference proteome</keyword>
<proteinExistence type="predicted"/>
<dbReference type="InterPro" id="IPR025565">
    <property type="entry name" value="DUF4328"/>
</dbReference>
<feature type="transmembrane region" description="Helical" evidence="1">
    <location>
        <begin position="113"/>
        <end position="130"/>
    </location>
</feature>
<feature type="transmembrane region" description="Helical" evidence="1">
    <location>
        <begin position="73"/>
        <end position="93"/>
    </location>
</feature>
<feature type="transmembrane region" description="Helical" evidence="1">
    <location>
        <begin position="151"/>
        <end position="170"/>
    </location>
</feature>
<dbReference type="Proteomes" id="UP001235744">
    <property type="component" value="Chromosome"/>
</dbReference>
<protein>
    <submittedName>
        <fullName evidence="3">DUF4328 domain-containing protein</fullName>
    </submittedName>
</protein>
<dbReference type="RefSeq" id="WP_306071412.1">
    <property type="nucleotide sequence ID" value="NZ_CP120988.1"/>
</dbReference>
<keyword evidence="1" id="KW-0812">Transmembrane</keyword>
<keyword evidence="1" id="KW-0472">Membrane</keyword>